<dbReference type="Proteomes" id="UP000176778">
    <property type="component" value="Unassembled WGS sequence"/>
</dbReference>
<dbReference type="HAMAP" id="MF_00080">
    <property type="entry name" value="IF_3"/>
    <property type="match status" value="1"/>
</dbReference>
<dbReference type="InterPro" id="IPR001288">
    <property type="entry name" value="Translation_initiation_fac_3"/>
</dbReference>
<protein>
    <recommendedName>
        <fullName evidence="4 5">Translation initiation factor IF-3</fullName>
    </recommendedName>
</protein>
<comment type="subunit">
    <text evidence="4">Monomer.</text>
</comment>
<proteinExistence type="inferred from homology"/>
<dbReference type="PANTHER" id="PTHR10938">
    <property type="entry name" value="TRANSLATION INITIATION FACTOR IF-3"/>
    <property type="match status" value="1"/>
</dbReference>
<keyword evidence="4" id="KW-0963">Cytoplasm</keyword>
<dbReference type="SUPFAM" id="SSF55200">
    <property type="entry name" value="Translation initiation factor IF3, C-terminal domain"/>
    <property type="match status" value="1"/>
</dbReference>
<dbReference type="SUPFAM" id="SSF54364">
    <property type="entry name" value="Translation initiation factor IF3, N-terminal domain"/>
    <property type="match status" value="1"/>
</dbReference>
<evidence type="ECO:0000256" key="4">
    <source>
        <dbReference type="HAMAP-Rule" id="MF_00080"/>
    </source>
</evidence>
<organism evidence="8 9">
    <name type="scientific">Candidatus Woesebacteria bacterium RBG_13_46_13</name>
    <dbReference type="NCBI Taxonomy" id="1802479"/>
    <lineage>
        <taxon>Bacteria</taxon>
        <taxon>Candidatus Woeseibacteriota</taxon>
    </lineage>
</organism>
<dbReference type="GO" id="GO:0003743">
    <property type="term" value="F:translation initiation factor activity"/>
    <property type="evidence" value="ECO:0007669"/>
    <property type="project" value="UniProtKB-UniRule"/>
</dbReference>
<dbReference type="InterPro" id="IPR019815">
    <property type="entry name" value="Translation_initiation_fac_3_C"/>
</dbReference>
<name>A0A1F7X3G2_9BACT</name>
<evidence type="ECO:0000256" key="2">
    <source>
        <dbReference type="ARBA" id="ARBA00022540"/>
    </source>
</evidence>
<dbReference type="InterPro" id="IPR036788">
    <property type="entry name" value="T_IF-3_C_sf"/>
</dbReference>
<dbReference type="NCBIfam" id="TIGR00168">
    <property type="entry name" value="infC"/>
    <property type="match status" value="1"/>
</dbReference>
<gene>
    <name evidence="4" type="primary">infC</name>
    <name evidence="8" type="ORF">A2Y68_03260</name>
</gene>
<evidence type="ECO:0000313" key="8">
    <source>
        <dbReference type="EMBL" id="OGM09630.1"/>
    </source>
</evidence>
<dbReference type="AlphaFoldDB" id="A0A1F7X3G2"/>
<comment type="similarity">
    <text evidence="1 4">Belongs to the IF-3 family.</text>
</comment>
<reference evidence="8 9" key="1">
    <citation type="journal article" date="2016" name="Nat. Commun.">
        <title>Thousands of microbial genomes shed light on interconnected biogeochemical processes in an aquifer system.</title>
        <authorList>
            <person name="Anantharaman K."/>
            <person name="Brown C.T."/>
            <person name="Hug L.A."/>
            <person name="Sharon I."/>
            <person name="Castelle C.J."/>
            <person name="Probst A.J."/>
            <person name="Thomas B.C."/>
            <person name="Singh A."/>
            <person name="Wilkins M.J."/>
            <person name="Karaoz U."/>
            <person name="Brodie E.L."/>
            <person name="Williams K.H."/>
            <person name="Hubbard S.S."/>
            <person name="Banfield J.F."/>
        </authorList>
    </citation>
    <scope>NUCLEOTIDE SEQUENCE [LARGE SCALE GENOMIC DNA]</scope>
</reference>
<keyword evidence="2 4" id="KW-0396">Initiation factor</keyword>
<evidence type="ECO:0000256" key="5">
    <source>
        <dbReference type="NCBIfam" id="TIGR00168"/>
    </source>
</evidence>
<keyword evidence="3 4" id="KW-0648">Protein biosynthesis</keyword>
<evidence type="ECO:0000259" key="6">
    <source>
        <dbReference type="Pfam" id="PF00707"/>
    </source>
</evidence>
<dbReference type="InterPro" id="IPR019814">
    <property type="entry name" value="Translation_initiation_fac_3_N"/>
</dbReference>
<comment type="subcellular location">
    <subcellularLocation>
        <location evidence="4">Cytoplasm</location>
    </subcellularLocation>
</comment>
<comment type="function">
    <text evidence="4">IF-3 binds to the 30S ribosomal subunit and shifts the equilibrium between 70S ribosomes and their 50S and 30S subunits in favor of the free subunits, thus enhancing the availability of 30S subunits on which protein synthesis initiation begins.</text>
</comment>
<dbReference type="PANTHER" id="PTHR10938:SF0">
    <property type="entry name" value="TRANSLATION INITIATION FACTOR IF-3, MITOCHONDRIAL"/>
    <property type="match status" value="1"/>
</dbReference>
<dbReference type="GO" id="GO:0005737">
    <property type="term" value="C:cytoplasm"/>
    <property type="evidence" value="ECO:0007669"/>
    <property type="project" value="UniProtKB-SubCell"/>
</dbReference>
<evidence type="ECO:0000256" key="1">
    <source>
        <dbReference type="ARBA" id="ARBA00005439"/>
    </source>
</evidence>
<dbReference type="Pfam" id="PF00707">
    <property type="entry name" value="IF3_C"/>
    <property type="match status" value="1"/>
</dbReference>
<feature type="domain" description="Translation initiation factor 3 N-terminal" evidence="7">
    <location>
        <begin position="10"/>
        <end position="78"/>
    </location>
</feature>
<dbReference type="GO" id="GO:0032790">
    <property type="term" value="P:ribosome disassembly"/>
    <property type="evidence" value="ECO:0007669"/>
    <property type="project" value="TreeGrafter"/>
</dbReference>
<evidence type="ECO:0000259" key="7">
    <source>
        <dbReference type="Pfam" id="PF05198"/>
    </source>
</evidence>
<sequence>MKNSTLFWRVNEAIRVPEVRLIGSDGKQLGIIKTAEAIEKAKKAGLTLVEIAPKALPPVAKIVEFGKFRYQEEKKLRSRTKTKGGDIKEVRFSPFIAENDYAFRLSRVKEFLSERNKVRLVVVFKGRQMGSKPFGFALLKRIVQELGDAISIDMEPKFLGKHLIMVISPTAKKIAKKEELDAKTEN</sequence>
<feature type="domain" description="Translation initiation factor 3 C-terminal" evidence="6">
    <location>
        <begin position="86"/>
        <end position="169"/>
    </location>
</feature>
<evidence type="ECO:0000313" key="9">
    <source>
        <dbReference type="Proteomes" id="UP000176778"/>
    </source>
</evidence>
<dbReference type="Pfam" id="PF05198">
    <property type="entry name" value="IF3_N"/>
    <property type="match status" value="1"/>
</dbReference>
<comment type="caution">
    <text evidence="8">The sequence shown here is derived from an EMBL/GenBank/DDBJ whole genome shotgun (WGS) entry which is preliminary data.</text>
</comment>
<dbReference type="Gene3D" id="3.30.110.10">
    <property type="entry name" value="Translation initiation factor 3 (IF-3), C-terminal domain"/>
    <property type="match status" value="1"/>
</dbReference>
<dbReference type="GO" id="GO:0043022">
    <property type="term" value="F:ribosome binding"/>
    <property type="evidence" value="ECO:0007669"/>
    <property type="project" value="TreeGrafter"/>
</dbReference>
<dbReference type="Gene3D" id="3.10.20.80">
    <property type="entry name" value="Translation initiation factor 3 (IF-3), N-terminal domain"/>
    <property type="match status" value="1"/>
</dbReference>
<dbReference type="InterPro" id="IPR036787">
    <property type="entry name" value="T_IF-3_N_sf"/>
</dbReference>
<dbReference type="STRING" id="1802479.A2Y68_03260"/>
<evidence type="ECO:0000256" key="3">
    <source>
        <dbReference type="ARBA" id="ARBA00022917"/>
    </source>
</evidence>
<accession>A0A1F7X3G2</accession>
<dbReference type="EMBL" id="MGFR01000003">
    <property type="protein sequence ID" value="OGM09630.1"/>
    <property type="molecule type" value="Genomic_DNA"/>
</dbReference>